<keyword evidence="3" id="KW-1185">Reference proteome</keyword>
<keyword evidence="1" id="KW-0472">Membrane</keyword>
<proteinExistence type="predicted"/>
<accession>A0A9Q4Q0M8</accession>
<keyword evidence="1" id="KW-1133">Transmembrane helix</keyword>
<keyword evidence="1" id="KW-0812">Transmembrane</keyword>
<evidence type="ECO:0000313" key="2">
    <source>
        <dbReference type="EMBL" id="MDF9744451.1"/>
    </source>
</evidence>
<comment type="caution">
    <text evidence="2">The sequence shown here is derived from an EMBL/GenBank/DDBJ whole genome shotgun (WGS) entry which is preliminary data.</text>
</comment>
<dbReference type="RefSeq" id="WP_277519945.1">
    <property type="nucleotide sequence ID" value="NZ_JAMQOT010000001.1"/>
</dbReference>
<evidence type="ECO:0000313" key="3">
    <source>
        <dbReference type="Proteomes" id="UP001154061"/>
    </source>
</evidence>
<name>A0A9Q4Q0M8_9EURY</name>
<feature type="transmembrane region" description="Helical" evidence="1">
    <location>
        <begin position="69"/>
        <end position="92"/>
    </location>
</feature>
<dbReference type="AlphaFoldDB" id="A0A9Q4Q0M8"/>
<reference evidence="2" key="1">
    <citation type="submission" date="2022-06" db="EMBL/GenBank/DDBJ databases">
        <title>Natrinema sp. a new haloarchaeum isolate from saline soil.</title>
        <authorList>
            <person name="Strakova D."/>
            <person name="Galisteo C."/>
            <person name="Sanchez-Porro C."/>
            <person name="Ventosa A."/>
        </authorList>
    </citation>
    <scope>NUCLEOTIDE SEQUENCE</scope>
    <source>
        <strain evidence="2">S1CR25-10</strain>
    </source>
</reference>
<gene>
    <name evidence="2" type="ORF">NDI89_02530</name>
</gene>
<feature type="transmembrane region" description="Helical" evidence="1">
    <location>
        <begin position="12"/>
        <end position="31"/>
    </location>
</feature>
<dbReference type="Proteomes" id="UP001154061">
    <property type="component" value="Unassembled WGS sequence"/>
</dbReference>
<dbReference type="EMBL" id="JAMQOT010000001">
    <property type="protein sequence ID" value="MDF9744451.1"/>
    <property type="molecule type" value="Genomic_DNA"/>
</dbReference>
<sequence>MLEWIGGGTRALDLSIPLFGLVLFLAVKWRFDPHRSWYYFVAALLCWVGFDLVIGLYSGTLVSIPTSIGLSTAILFWTCCMTFFGLALLTVWRDRTA</sequence>
<organism evidence="2 3">
    <name type="scientific">Natrinema salsiterrestre</name>
    <dbReference type="NCBI Taxonomy" id="2950540"/>
    <lineage>
        <taxon>Archaea</taxon>
        <taxon>Methanobacteriati</taxon>
        <taxon>Methanobacteriota</taxon>
        <taxon>Stenosarchaea group</taxon>
        <taxon>Halobacteria</taxon>
        <taxon>Halobacteriales</taxon>
        <taxon>Natrialbaceae</taxon>
        <taxon>Natrinema</taxon>
    </lineage>
</organism>
<protein>
    <submittedName>
        <fullName evidence="2">Uncharacterized protein</fullName>
    </submittedName>
</protein>
<evidence type="ECO:0000256" key="1">
    <source>
        <dbReference type="SAM" id="Phobius"/>
    </source>
</evidence>
<feature type="transmembrane region" description="Helical" evidence="1">
    <location>
        <begin position="37"/>
        <end position="57"/>
    </location>
</feature>